<dbReference type="Proteomes" id="UP001153954">
    <property type="component" value="Unassembled WGS sequence"/>
</dbReference>
<organism evidence="1 2">
    <name type="scientific">Euphydryas editha</name>
    <name type="common">Edith's checkerspot</name>
    <dbReference type="NCBI Taxonomy" id="104508"/>
    <lineage>
        <taxon>Eukaryota</taxon>
        <taxon>Metazoa</taxon>
        <taxon>Ecdysozoa</taxon>
        <taxon>Arthropoda</taxon>
        <taxon>Hexapoda</taxon>
        <taxon>Insecta</taxon>
        <taxon>Pterygota</taxon>
        <taxon>Neoptera</taxon>
        <taxon>Endopterygota</taxon>
        <taxon>Lepidoptera</taxon>
        <taxon>Glossata</taxon>
        <taxon>Ditrysia</taxon>
        <taxon>Papilionoidea</taxon>
        <taxon>Nymphalidae</taxon>
        <taxon>Nymphalinae</taxon>
        <taxon>Euphydryas</taxon>
    </lineage>
</organism>
<protein>
    <submittedName>
        <fullName evidence="1">Uncharacterized protein</fullName>
    </submittedName>
</protein>
<evidence type="ECO:0000313" key="2">
    <source>
        <dbReference type="Proteomes" id="UP001153954"/>
    </source>
</evidence>
<dbReference type="EMBL" id="CAKOGL010000017">
    <property type="protein sequence ID" value="CAH2096753.1"/>
    <property type="molecule type" value="Genomic_DNA"/>
</dbReference>
<sequence>MQISKVVSANLKESDIHHCTRVAKLNREDKRPRSIIVKFGTPLLRDTFLANTIKFNKEHHNDKLNTSHIGIAGNKKPIYILEHLSPKTRNYTQRLGNLPRKTVTNSYGLSKERCSFVRQNPLGLSTLEARRS</sequence>
<proteinExistence type="predicted"/>
<name>A0AAU9UFF1_EUPED</name>
<keyword evidence="2" id="KW-1185">Reference proteome</keyword>
<gene>
    <name evidence="1" type="ORF">EEDITHA_LOCUS12057</name>
</gene>
<dbReference type="AlphaFoldDB" id="A0AAU9UFF1"/>
<evidence type="ECO:0000313" key="1">
    <source>
        <dbReference type="EMBL" id="CAH2096753.1"/>
    </source>
</evidence>
<reference evidence="1" key="1">
    <citation type="submission" date="2022-03" db="EMBL/GenBank/DDBJ databases">
        <authorList>
            <person name="Tunstrom K."/>
        </authorList>
    </citation>
    <scope>NUCLEOTIDE SEQUENCE</scope>
</reference>
<comment type="caution">
    <text evidence="1">The sequence shown here is derived from an EMBL/GenBank/DDBJ whole genome shotgun (WGS) entry which is preliminary data.</text>
</comment>
<accession>A0AAU9UFF1</accession>